<dbReference type="SUPFAM" id="SSF52540">
    <property type="entry name" value="P-loop containing nucleoside triphosphate hydrolases"/>
    <property type="match status" value="1"/>
</dbReference>
<dbReference type="Proteomes" id="UP000308671">
    <property type="component" value="Unassembled WGS sequence"/>
</dbReference>
<accession>A0A4S8RAY3</accession>
<sequence>MEFTSTPDLPPTSDPALLEDWEDSFDPLHLPSNIKSDEFDALHSLEEETRLRKNREKEVIQHRAWKVAEVFRSEADHIQESPVRIASSKQQHSFFIPSSPPDLKMPLVSSPIEYPQSSSPPPMKRPHPTKASDLRKPLNVGGFLLDDGSDIEEDFGQPAAKRQMTEKPTDPIIIPEEESQQDLAKEIQPSRTGPRQTVGGFMIDESDEENEEDSVVEVSRDIQLPKPAFEPSTNSTGNNISTSTLPVFLNNITRKAGDIQTCSGKSFSINLKKKAAPISFEKLVAARSVTKAGKAKKSYYGINISELVEEASKETKAKESSKAETGNEIIPSIENLVGKKPRKTLMWTEKYRARHFMELCGDDRTHRQVLRWLKAWDPIVFPKSGKPKVAPTKKFGEPDDEKPHRKILLLTGPPGLGKTTLAHVCARQAGYEVMEINASDERSRDVVKGRIRTSVGTENVKTGSTVTSKSGHVSKNAHPLCVVVDEVDGVVGGAGGSGEGGFIKALIDLVLLDQKNSSTVGTNTNYSKKKKGDDFRLLRPLILVCNDVYHPSLRPLRNSSFAEIIHIRKPPLDAVVQRMQTVFEKEGVSCDSDAIRRLCEATWGISPMDTKKGAEGTGEGDLRSILVVGEWAAGKLRTESKGERPRLTRKWVEQNMTGDLSHGGGGSRAVGRGGIKEVVNRVFLEGAGFPKPASFKNIVPDDAFNTGPKTQLGVAELARKAGMERLGSMIETSGDTDRIMTDIFGEYPNQPFNDDSILSKPDAAYEWLHFHDSCSSRVFSGQEWELAGYLTQPVLAWHHLFASPARHYFRSDNQPNKKWSKNDEDAEPEAEPLPFTGPRADFSAFEMEKLNRSTIQELQSQLDAKLLRSFRSCEDIAMDLLPYVVRMISPEVKPIIVGGSGETKGVASVRKDSEKRMVKRAVDVMSEIGVIYERGRLEGSDVAAKWGASEWVYRMEPPLDTLVTFLTSPIKNDATNVRYAVRQVLDQEYQKNIIVRENKARQARFKMGNVDGGDEEYSFEKGKFGRGKSEKKVLGVGTGNEIKKDFFGRVLEDRGVGRGADVRAGENRGAGEKKVPEKKVWVTFHEGFSNAVRKPITIGELMRGL</sequence>
<proteinExistence type="predicted"/>
<dbReference type="GO" id="GO:0003677">
    <property type="term" value="F:DNA binding"/>
    <property type="evidence" value="ECO:0007669"/>
    <property type="project" value="TreeGrafter"/>
</dbReference>
<feature type="domain" description="AAA+ ATPase" evidence="2">
    <location>
        <begin position="404"/>
        <end position="571"/>
    </location>
</feature>
<comment type="caution">
    <text evidence="3">The sequence shown here is derived from an EMBL/GenBank/DDBJ whole genome shotgun (WGS) entry which is preliminary data.</text>
</comment>
<evidence type="ECO:0000259" key="2">
    <source>
        <dbReference type="SMART" id="SM00382"/>
    </source>
</evidence>
<feature type="region of interest" description="Disordered" evidence="1">
    <location>
        <begin position="157"/>
        <end position="197"/>
    </location>
</feature>
<dbReference type="Pfam" id="PF00004">
    <property type="entry name" value="AAA"/>
    <property type="match status" value="1"/>
</dbReference>
<dbReference type="PANTHER" id="PTHR23389:SF3">
    <property type="entry name" value="CHROMOSOME TRANSMISSION FIDELITY PROTEIN 18 HOMOLOG"/>
    <property type="match status" value="1"/>
</dbReference>
<evidence type="ECO:0000256" key="1">
    <source>
        <dbReference type="SAM" id="MobiDB-lite"/>
    </source>
</evidence>
<dbReference type="InterPro" id="IPR027417">
    <property type="entry name" value="P-loop_NTPase"/>
</dbReference>
<evidence type="ECO:0000313" key="4">
    <source>
        <dbReference type="Proteomes" id="UP000308671"/>
    </source>
</evidence>
<gene>
    <name evidence="3" type="ORF">BGAL_0109g00270</name>
</gene>
<feature type="region of interest" description="Disordered" evidence="1">
    <location>
        <begin position="112"/>
        <end position="138"/>
    </location>
</feature>
<dbReference type="InterPro" id="IPR003593">
    <property type="entry name" value="AAA+_ATPase"/>
</dbReference>
<dbReference type="GO" id="GO:0016887">
    <property type="term" value="F:ATP hydrolysis activity"/>
    <property type="evidence" value="ECO:0007669"/>
    <property type="project" value="InterPro"/>
</dbReference>
<evidence type="ECO:0000313" key="3">
    <source>
        <dbReference type="EMBL" id="THV51499.1"/>
    </source>
</evidence>
<reference evidence="3 4" key="1">
    <citation type="submission" date="2017-12" db="EMBL/GenBank/DDBJ databases">
        <title>Comparative genomics of Botrytis spp.</title>
        <authorList>
            <person name="Valero-Jimenez C.A."/>
            <person name="Tapia P."/>
            <person name="Veloso J."/>
            <person name="Silva-Moreno E."/>
            <person name="Staats M."/>
            <person name="Valdes J.H."/>
            <person name="Van Kan J.A.L."/>
        </authorList>
    </citation>
    <scope>NUCLEOTIDE SEQUENCE [LARGE SCALE GENOMIC DNA]</scope>
    <source>
        <strain evidence="3 4">MUCL435</strain>
    </source>
</reference>
<dbReference type="AlphaFoldDB" id="A0A4S8RAY3"/>
<keyword evidence="4" id="KW-1185">Reference proteome</keyword>
<dbReference type="CDD" id="cd00009">
    <property type="entry name" value="AAA"/>
    <property type="match status" value="1"/>
</dbReference>
<dbReference type="InterPro" id="IPR003959">
    <property type="entry name" value="ATPase_AAA_core"/>
</dbReference>
<dbReference type="Gene3D" id="3.40.50.300">
    <property type="entry name" value="P-loop containing nucleotide triphosphate hydrolases"/>
    <property type="match status" value="1"/>
</dbReference>
<protein>
    <recommendedName>
        <fullName evidence="2">AAA+ ATPase domain-containing protein</fullName>
    </recommendedName>
</protein>
<dbReference type="PANTHER" id="PTHR23389">
    <property type="entry name" value="CHROMOSOME TRANSMISSION FIDELITY FACTOR 18"/>
    <property type="match status" value="1"/>
</dbReference>
<dbReference type="GO" id="GO:0005524">
    <property type="term" value="F:ATP binding"/>
    <property type="evidence" value="ECO:0007669"/>
    <property type="project" value="InterPro"/>
</dbReference>
<organism evidence="3 4">
    <name type="scientific">Botrytis galanthina</name>
    <dbReference type="NCBI Taxonomy" id="278940"/>
    <lineage>
        <taxon>Eukaryota</taxon>
        <taxon>Fungi</taxon>
        <taxon>Dikarya</taxon>
        <taxon>Ascomycota</taxon>
        <taxon>Pezizomycotina</taxon>
        <taxon>Leotiomycetes</taxon>
        <taxon>Helotiales</taxon>
        <taxon>Sclerotiniaceae</taxon>
        <taxon>Botrytis</taxon>
    </lineage>
</organism>
<dbReference type="GO" id="GO:0005634">
    <property type="term" value="C:nucleus"/>
    <property type="evidence" value="ECO:0007669"/>
    <property type="project" value="TreeGrafter"/>
</dbReference>
<name>A0A4S8RAY3_9HELO</name>
<dbReference type="SMART" id="SM00382">
    <property type="entry name" value="AAA"/>
    <property type="match status" value="1"/>
</dbReference>
<dbReference type="OrthoDB" id="2195431at2759"/>
<feature type="region of interest" description="Disordered" evidence="1">
    <location>
        <begin position="812"/>
        <end position="835"/>
    </location>
</feature>
<dbReference type="EMBL" id="PQXL01000109">
    <property type="protein sequence ID" value="THV51499.1"/>
    <property type="molecule type" value="Genomic_DNA"/>
</dbReference>